<dbReference type="Pfam" id="PF22516">
    <property type="entry name" value="PreP_C"/>
    <property type="match status" value="1"/>
</dbReference>
<evidence type="ECO:0000256" key="10">
    <source>
        <dbReference type="ARBA" id="ARBA00022833"/>
    </source>
</evidence>
<evidence type="ECO:0000256" key="6">
    <source>
        <dbReference type="ARBA" id="ARBA00020167"/>
    </source>
</evidence>
<evidence type="ECO:0000256" key="3">
    <source>
        <dbReference type="ARBA" id="ARBA00004569"/>
    </source>
</evidence>
<comment type="caution">
    <text evidence="17">The sequence shown here is derived from an EMBL/GenBank/DDBJ whole genome shotgun (WGS) entry which is preliminary data.</text>
</comment>
<dbReference type="AlphaFoldDB" id="A0AAD5U844"/>
<reference evidence="17" key="1">
    <citation type="submission" date="2020-05" db="EMBL/GenBank/DDBJ databases">
        <title>Phylogenomic resolution of chytrid fungi.</title>
        <authorList>
            <person name="Stajich J.E."/>
            <person name="Amses K."/>
            <person name="Simmons R."/>
            <person name="Seto K."/>
            <person name="Myers J."/>
            <person name="Bonds A."/>
            <person name="Quandt C.A."/>
            <person name="Barry K."/>
            <person name="Liu P."/>
            <person name="Grigoriev I."/>
            <person name="Longcore J.E."/>
            <person name="James T.Y."/>
        </authorList>
    </citation>
    <scope>NUCLEOTIDE SEQUENCE</scope>
    <source>
        <strain evidence="17">JEL0476</strain>
    </source>
</reference>
<gene>
    <name evidence="17" type="primary">CYM1</name>
    <name evidence="17" type="ORF">HK099_006052</name>
</gene>
<comment type="function">
    <text evidence="15">Degrades mitochondrial transit peptides after their cleavage in the intermembrane space or in the matrix, and presequence peptides; clearance of these peptides is required to keep the presequence processing machinery running. Preferentially cleaves the N-terminal side of paired basic amino acid residues. Also degrades other unstructured peptides. May function as an ATP-dependent peptidase as opposed to a metalloendopeptidase.</text>
</comment>
<accession>A0AAD5U844</accession>
<organism evidence="17 18">
    <name type="scientific">Clydaea vesicula</name>
    <dbReference type="NCBI Taxonomy" id="447962"/>
    <lineage>
        <taxon>Eukaryota</taxon>
        <taxon>Fungi</taxon>
        <taxon>Fungi incertae sedis</taxon>
        <taxon>Chytridiomycota</taxon>
        <taxon>Chytridiomycota incertae sedis</taxon>
        <taxon>Chytridiomycetes</taxon>
        <taxon>Lobulomycetales</taxon>
        <taxon>Lobulomycetaceae</taxon>
        <taxon>Clydaea</taxon>
    </lineage>
</organism>
<dbReference type="Pfam" id="PF00675">
    <property type="entry name" value="Peptidase_M16"/>
    <property type="match status" value="1"/>
</dbReference>
<evidence type="ECO:0000256" key="12">
    <source>
        <dbReference type="ARBA" id="ARBA00023049"/>
    </source>
</evidence>
<evidence type="ECO:0000259" key="16">
    <source>
        <dbReference type="SMART" id="SM01264"/>
    </source>
</evidence>
<dbReference type="Gene3D" id="3.30.830.10">
    <property type="entry name" value="Metalloenzyme, LuxS/M16 peptidase-like"/>
    <property type="match status" value="4"/>
</dbReference>
<dbReference type="Pfam" id="PF08367">
    <property type="entry name" value="M16C_assoc"/>
    <property type="match status" value="1"/>
</dbReference>
<evidence type="ECO:0000256" key="15">
    <source>
        <dbReference type="ARBA" id="ARBA00045897"/>
    </source>
</evidence>
<evidence type="ECO:0000256" key="13">
    <source>
        <dbReference type="ARBA" id="ARBA00023128"/>
    </source>
</evidence>
<evidence type="ECO:0000256" key="14">
    <source>
        <dbReference type="ARBA" id="ARBA00034552"/>
    </source>
</evidence>
<evidence type="ECO:0000313" key="17">
    <source>
        <dbReference type="EMBL" id="KAJ3228172.1"/>
    </source>
</evidence>
<keyword evidence="12" id="KW-0482">Metalloprotease</keyword>
<dbReference type="PANTHER" id="PTHR43016:SF13">
    <property type="entry name" value="PRESEQUENCE PROTEASE, MITOCHONDRIAL"/>
    <property type="match status" value="1"/>
</dbReference>
<dbReference type="InterPro" id="IPR055130">
    <property type="entry name" value="PreP_C"/>
</dbReference>
<protein>
    <recommendedName>
        <fullName evidence="6">Presequence protease, mitochondrial</fullName>
    </recommendedName>
    <alternativeName>
        <fullName evidence="14">Pitrilysin metalloproteinase</fullName>
    </alternativeName>
</protein>
<dbReference type="InterPro" id="IPR007863">
    <property type="entry name" value="Peptidase_M16_C"/>
</dbReference>
<evidence type="ECO:0000256" key="5">
    <source>
        <dbReference type="ARBA" id="ARBA00011853"/>
    </source>
</evidence>
<keyword evidence="9" id="KW-0378">Hydrolase</keyword>
<keyword evidence="11" id="KW-0809">Transit peptide</keyword>
<evidence type="ECO:0000256" key="7">
    <source>
        <dbReference type="ARBA" id="ARBA00022670"/>
    </source>
</evidence>
<keyword evidence="18" id="KW-1185">Reference proteome</keyword>
<keyword evidence="10" id="KW-0862">Zinc</keyword>
<dbReference type="SUPFAM" id="SSF63411">
    <property type="entry name" value="LuxS/MPP-like metallohydrolase"/>
    <property type="match status" value="4"/>
</dbReference>
<name>A0AAD5U844_9FUNG</name>
<dbReference type="GO" id="GO:0016485">
    <property type="term" value="P:protein processing"/>
    <property type="evidence" value="ECO:0007669"/>
    <property type="project" value="TreeGrafter"/>
</dbReference>
<dbReference type="InterPro" id="IPR011765">
    <property type="entry name" value="Pept_M16_N"/>
</dbReference>
<feature type="domain" description="Peptidase M16C associated" evidence="16">
    <location>
        <begin position="472"/>
        <end position="714"/>
    </location>
</feature>
<dbReference type="FunFam" id="3.30.830.10:FF:000011">
    <property type="entry name" value="Presequence protease, mitochondrial"/>
    <property type="match status" value="1"/>
</dbReference>
<comment type="subcellular location">
    <subcellularLocation>
        <location evidence="3">Mitochondrion intermembrane space</location>
    </subcellularLocation>
    <subcellularLocation>
        <location evidence="2">Mitochondrion matrix</location>
    </subcellularLocation>
</comment>
<comment type="subunit">
    <text evidence="5">Monomer and homodimer; homodimerization is induced by binding of the substrate.</text>
</comment>
<evidence type="ECO:0000256" key="1">
    <source>
        <dbReference type="ARBA" id="ARBA00001947"/>
    </source>
</evidence>
<evidence type="ECO:0000256" key="4">
    <source>
        <dbReference type="ARBA" id="ARBA00007575"/>
    </source>
</evidence>
<evidence type="ECO:0000256" key="9">
    <source>
        <dbReference type="ARBA" id="ARBA00022801"/>
    </source>
</evidence>
<evidence type="ECO:0000256" key="2">
    <source>
        <dbReference type="ARBA" id="ARBA00004305"/>
    </source>
</evidence>
<dbReference type="InterPro" id="IPR011249">
    <property type="entry name" value="Metalloenz_LuxS/M16"/>
</dbReference>
<proteinExistence type="inferred from homology"/>
<dbReference type="Pfam" id="PF05193">
    <property type="entry name" value="Peptidase_M16_C"/>
    <property type="match status" value="1"/>
</dbReference>
<dbReference type="GO" id="GO:0046872">
    <property type="term" value="F:metal ion binding"/>
    <property type="evidence" value="ECO:0007669"/>
    <property type="project" value="UniProtKB-KW"/>
</dbReference>
<evidence type="ECO:0000256" key="8">
    <source>
        <dbReference type="ARBA" id="ARBA00022723"/>
    </source>
</evidence>
<comment type="similarity">
    <text evidence="4">Belongs to the peptidase M16 family. PreP subfamily.</text>
</comment>
<dbReference type="FunFam" id="3.30.830.10:FF:000009">
    <property type="entry name" value="Presequence protease, mitochondrial"/>
    <property type="match status" value="1"/>
</dbReference>
<dbReference type="FunFam" id="3.30.830.10:FF:000013">
    <property type="entry name" value="Mitochondrial presequence protease"/>
    <property type="match status" value="1"/>
</dbReference>
<keyword evidence="8" id="KW-0479">Metal-binding</keyword>
<dbReference type="EMBL" id="JADGJW010000005">
    <property type="protein sequence ID" value="KAJ3228172.1"/>
    <property type="molecule type" value="Genomic_DNA"/>
</dbReference>
<comment type="cofactor">
    <cofactor evidence="1">
        <name>Zn(2+)</name>
        <dbReference type="ChEBI" id="CHEBI:29105"/>
    </cofactor>
</comment>
<dbReference type="GO" id="GO:0005758">
    <property type="term" value="C:mitochondrial intermembrane space"/>
    <property type="evidence" value="ECO:0007669"/>
    <property type="project" value="UniProtKB-SubCell"/>
</dbReference>
<keyword evidence="13" id="KW-0496">Mitochondrion</keyword>
<dbReference type="SMART" id="SM01264">
    <property type="entry name" value="M16C_associated"/>
    <property type="match status" value="1"/>
</dbReference>
<dbReference type="InterPro" id="IPR013578">
    <property type="entry name" value="Peptidase_M16C_assoc"/>
</dbReference>
<dbReference type="GO" id="GO:0004222">
    <property type="term" value="F:metalloendopeptidase activity"/>
    <property type="evidence" value="ECO:0007669"/>
    <property type="project" value="TreeGrafter"/>
</dbReference>
<dbReference type="PANTHER" id="PTHR43016">
    <property type="entry name" value="PRESEQUENCE PROTEASE"/>
    <property type="match status" value="1"/>
</dbReference>
<evidence type="ECO:0000256" key="11">
    <source>
        <dbReference type="ARBA" id="ARBA00022946"/>
    </source>
</evidence>
<dbReference type="GO" id="GO:0005759">
    <property type="term" value="C:mitochondrial matrix"/>
    <property type="evidence" value="ECO:0007669"/>
    <property type="project" value="UniProtKB-SubCell"/>
</dbReference>
<keyword evidence="7 17" id="KW-0645">Protease</keyword>
<dbReference type="Proteomes" id="UP001211065">
    <property type="component" value="Unassembled WGS sequence"/>
</dbReference>
<sequence>MLCTSSAILKGNSSIVHGFKVINVKQIQDLEISAILLKHEKTNAEYLHLAKNDSDNVFMVAFPTPSFNSTGIAHILEHTTLCGSKKFPVRDPFIKMYNRSLSTYMNAMTAQDFTFYPFSTENRIDYYNLMSVYLDSVFFPNLNELDFKQEGWRLENEVTEDPNSPLIFKGVVFNEMKGAMSDPGNLMWTRLNEHLYPDSAFGQNSGGEPINIVDLTHKQLVDFHKKNYHPSNSKFFTYGNFSLEEHLKRVDSVLSQFNARKAEKSTEVQLLKDSKIVTLDYPADPLNYTEKQHKLSLTFQCNETVDYEEALAVKILSSLLLDGPSSPMYQAFISSNIASEYSATTGVDDSTNIATLTIGFQGIRKDDIEMIKEKIFETLRVAAGTGFTDHHISSVIHQLELSLKHRRVNFGLSLGQSVIGNWMHGGNPLIAINFSENLNILKEKLNRDKDFFNKLIKKYFLAVNKKHFTLIMQPSDQYIHILQEKEKAKLSDILSTLHVADKKKFFEDGLKLKELQEKKEDLSSLPTLTLQDVSSEQRAFDVLHIQQPTSIQLRETGTNGVSYIKVQKTLDLPALYYDYLPLFCSAFTLLGTNKNTPAELSDKLNLFTGGVSATVSTINLAASPLPAFSLSSSCLDMNFDNMKAILIELMTEVNFENLESLRSVISQCANSLRDSVPQSGHIYSIACSSSDFSWNLALHQKLHGMEQVFFMNRLLERINGKEGEQALIDVSFKLKEILNFILSNGNSRGSLITQNLSNIKPKFQNFFEDLNWTNEQKIYSKKEIALKYEKLLLTNKKKLEVENKIVLPSLQVSFASKSFKTCSYEHEDSAKLQVLGSILGNKYLHREIREKGGAYGGGAQYNALSEVFSFYSYRDPSPRITLKIFDDCVNWGAKLTQHVGEQELSEAKLLIFKVLDMPLSASEEGSALFEKGLTDEMRFEKRRQLMNVTLRDCEEVCLKYLKNNALNKAVMIGGEE</sequence>
<evidence type="ECO:0000313" key="18">
    <source>
        <dbReference type="Proteomes" id="UP001211065"/>
    </source>
</evidence>